<comment type="caution">
    <text evidence="8">The sequence shown here is derived from an EMBL/GenBank/DDBJ whole genome shotgun (WGS) entry which is preliminary data.</text>
</comment>
<organism evidence="8 9">
    <name type="scientific">Motilimonas pumila</name>
    <dbReference type="NCBI Taxonomy" id="2303987"/>
    <lineage>
        <taxon>Bacteria</taxon>
        <taxon>Pseudomonadati</taxon>
        <taxon>Pseudomonadota</taxon>
        <taxon>Gammaproteobacteria</taxon>
        <taxon>Alteromonadales</taxon>
        <taxon>Alteromonadales genera incertae sedis</taxon>
        <taxon>Motilimonas</taxon>
    </lineage>
</organism>
<evidence type="ECO:0000256" key="2">
    <source>
        <dbReference type="ARBA" id="ARBA00022679"/>
    </source>
</evidence>
<reference evidence="8 9" key="2">
    <citation type="submission" date="2019-01" db="EMBL/GenBank/DDBJ databases">
        <title>Motilimonas pumilus sp. nov., isolated from the gut of sea cucumber (Apostichopus japonicus).</title>
        <authorList>
            <person name="Wang F.-Q."/>
            <person name="Ren L.-H."/>
            <person name="Lin Y.-W."/>
            <person name="Sun G.-H."/>
            <person name="Du Z.-J."/>
            <person name="Zhao J.-X."/>
            <person name="Liu X.-J."/>
            <person name="Liu L.-J."/>
        </authorList>
    </citation>
    <scope>NUCLEOTIDE SEQUENCE [LARGE SCALE GENOMIC DNA]</scope>
    <source>
        <strain evidence="8 9">PLHSC7-2</strain>
    </source>
</reference>
<evidence type="ECO:0000256" key="4">
    <source>
        <dbReference type="ARBA" id="ARBA00022984"/>
    </source>
</evidence>
<dbReference type="Proteomes" id="UP000283255">
    <property type="component" value="Unassembled WGS sequence"/>
</dbReference>
<dbReference type="InterPro" id="IPR017469">
    <property type="entry name" value="PEP-CTERM_FemAB-rel"/>
</dbReference>
<dbReference type="GO" id="GO:0009252">
    <property type="term" value="P:peptidoglycan biosynthetic process"/>
    <property type="evidence" value="ECO:0007669"/>
    <property type="project" value="UniProtKB-KW"/>
</dbReference>
<keyword evidence="9" id="KW-1185">Reference proteome</keyword>
<dbReference type="OrthoDB" id="9773932at2"/>
<sequence length="340" mass="39023">MQLKLLQPQDSARWDAFVSQHSAGSFFHLSGWRKVIQDAYQHTCWYYYVESQGQIVAVLPLAQIKSWLFGNKLISLPFAVSAGLLSENEQASQLLLTHAQKLARDLKVDSLELRHRELKLPHWQSRHSHDNFCKSLADDSDAILAAIKKKQRAVVRQSLKNDLTFSIEDKVEPFFTIYSESVRNLGTPVFPKKYFQTLLQVFPNQVDVLTVYHQGEAVSSVMSFYFKQQVLPFYGGGKRQARGLKSNDFMYYQLMCHARRRGMLEFDFGRSKVASGAHAYKKHWGFEPQPLFYENDLVASDELANINPNNPKYKFFIKVWQKLPLAVSQVVGPILAKDLG</sequence>
<dbReference type="Pfam" id="PF13480">
    <property type="entry name" value="Acetyltransf_6"/>
    <property type="match status" value="1"/>
</dbReference>
<proteinExistence type="inferred from homology"/>
<evidence type="ECO:0000256" key="6">
    <source>
        <dbReference type="ARBA" id="ARBA00023316"/>
    </source>
</evidence>
<dbReference type="GO" id="GO:0016755">
    <property type="term" value="F:aminoacyltransferase activity"/>
    <property type="evidence" value="ECO:0007669"/>
    <property type="project" value="InterPro"/>
</dbReference>
<feature type="domain" description="BioF2-like acetyltransferase" evidence="7">
    <location>
        <begin position="162"/>
        <end position="282"/>
    </location>
</feature>
<comment type="similarity">
    <text evidence="1">Belongs to the FemABX family.</text>
</comment>
<reference evidence="8 9" key="1">
    <citation type="submission" date="2018-09" db="EMBL/GenBank/DDBJ databases">
        <authorList>
            <person name="Wang F."/>
        </authorList>
    </citation>
    <scope>NUCLEOTIDE SEQUENCE [LARGE SCALE GENOMIC DNA]</scope>
    <source>
        <strain evidence="8 9">PLHSC7-2</strain>
    </source>
</reference>
<evidence type="ECO:0000256" key="1">
    <source>
        <dbReference type="ARBA" id="ARBA00009943"/>
    </source>
</evidence>
<evidence type="ECO:0000259" key="7">
    <source>
        <dbReference type="Pfam" id="PF13480"/>
    </source>
</evidence>
<dbReference type="InterPro" id="IPR016181">
    <property type="entry name" value="Acyl_CoA_acyltransferase"/>
</dbReference>
<evidence type="ECO:0000313" key="8">
    <source>
        <dbReference type="EMBL" id="RJG49463.1"/>
    </source>
</evidence>
<gene>
    <name evidence="8" type="ORF">D1Z90_05765</name>
</gene>
<dbReference type="InterPro" id="IPR038740">
    <property type="entry name" value="BioF2-like_GNAT_dom"/>
</dbReference>
<protein>
    <submittedName>
        <fullName evidence="8">FemAB family PEP-CTERM system-associated protein</fullName>
    </submittedName>
</protein>
<dbReference type="GO" id="GO:0008360">
    <property type="term" value="P:regulation of cell shape"/>
    <property type="evidence" value="ECO:0007669"/>
    <property type="project" value="UniProtKB-KW"/>
</dbReference>
<dbReference type="EMBL" id="QZCH01000004">
    <property type="protein sequence ID" value="RJG49463.1"/>
    <property type="molecule type" value="Genomic_DNA"/>
</dbReference>
<evidence type="ECO:0000256" key="3">
    <source>
        <dbReference type="ARBA" id="ARBA00022960"/>
    </source>
</evidence>
<dbReference type="NCBIfam" id="TIGR03019">
    <property type="entry name" value="pepcterm_femAB"/>
    <property type="match status" value="1"/>
</dbReference>
<dbReference type="PROSITE" id="PS51191">
    <property type="entry name" value="FEMABX"/>
    <property type="match status" value="1"/>
</dbReference>
<name>A0A418YHC9_9GAMM</name>
<dbReference type="PANTHER" id="PTHR36174:SF1">
    <property type="entry name" value="LIPID II:GLYCINE GLYCYLTRANSFERASE"/>
    <property type="match status" value="1"/>
</dbReference>
<dbReference type="SUPFAM" id="SSF55729">
    <property type="entry name" value="Acyl-CoA N-acyltransferases (Nat)"/>
    <property type="match status" value="2"/>
</dbReference>
<dbReference type="InterPro" id="IPR003447">
    <property type="entry name" value="FEMABX"/>
</dbReference>
<keyword evidence="4" id="KW-0573">Peptidoglycan synthesis</keyword>
<keyword evidence="5" id="KW-0012">Acyltransferase</keyword>
<dbReference type="PANTHER" id="PTHR36174">
    <property type="entry name" value="LIPID II:GLYCINE GLYCYLTRANSFERASE"/>
    <property type="match status" value="1"/>
</dbReference>
<evidence type="ECO:0000313" key="9">
    <source>
        <dbReference type="Proteomes" id="UP000283255"/>
    </source>
</evidence>
<dbReference type="Gene3D" id="3.40.630.30">
    <property type="match status" value="1"/>
</dbReference>
<keyword evidence="2" id="KW-0808">Transferase</keyword>
<evidence type="ECO:0000256" key="5">
    <source>
        <dbReference type="ARBA" id="ARBA00023315"/>
    </source>
</evidence>
<dbReference type="AlphaFoldDB" id="A0A418YHC9"/>
<dbReference type="GO" id="GO:0071555">
    <property type="term" value="P:cell wall organization"/>
    <property type="evidence" value="ECO:0007669"/>
    <property type="project" value="UniProtKB-KW"/>
</dbReference>
<keyword evidence="6" id="KW-0961">Cell wall biogenesis/degradation</keyword>
<dbReference type="RefSeq" id="WP_119909798.1">
    <property type="nucleotide sequence ID" value="NZ_QZCH01000004.1"/>
</dbReference>
<keyword evidence="3" id="KW-0133">Cell shape</keyword>
<dbReference type="InterPro" id="IPR050644">
    <property type="entry name" value="PG_Glycine_Bridge_Synth"/>
</dbReference>
<accession>A0A418YHC9</accession>